<feature type="transmembrane region" description="Helical" evidence="2">
    <location>
        <begin position="12"/>
        <end position="30"/>
    </location>
</feature>
<evidence type="ECO:0000256" key="2">
    <source>
        <dbReference type="SAM" id="Phobius"/>
    </source>
</evidence>
<name>A0A8H3ITP4_9LECA</name>
<feature type="compositionally biased region" description="Polar residues" evidence="1">
    <location>
        <begin position="85"/>
        <end position="95"/>
    </location>
</feature>
<comment type="caution">
    <text evidence="3">The sequence shown here is derived from an EMBL/GenBank/DDBJ whole genome shotgun (WGS) entry which is preliminary data.</text>
</comment>
<organism evidence="3 4">
    <name type="scientific">Heterodermia speciosa</name>
    <dbReference type="NCBI Taxonomy" id="116794"/>
    <lineage>
        <taxon>Eukaryota</taxon>
        <taxon>Fungi</taxon>
        <taxon>Dikarya</taxon>
        <taxon>Ascomycota</taxon>
        <taxon>Pezizomycotina</taxon>
        <taxon>Lecanoromycetes</taxon>
        <taxon>OSLEUM clade</taxon>
        <taxon>Lecanoromycetidae</taxon>
        <taxon>Caliciales</taxon>
        <taxon>Physciaceae</taxon>
        <taxon>Heterodermia</taxon>
    </lineage>
</organism>
<protein>
    <submittedName>
        <fullName evidence="3">Uncharacterized protein</fullName>
    </submittedName>
</protein>
<dbReference type="EMBL" id="CAJPDS010000044">
    <property type="protein sequence ID" value="CAF9927410.1"/>
    <property type="molecule type" value="Genomic_DNA"/>
</dbReference>
<accession>A0A8H3ITP4</accession>
<proteinExistence type="predicted"/>
<dbReference type="Proteomes" id="UP000664521">
    <property type="component" value="Unassembled WGS sequence"/>
</dbReference>
<feature type="region of interest" description="Disordered" evidence="1">
    <location>
        <begin position="73"/>
        <end position="95"/>
    </location>
</feature>
<gene>
    <name evidence="3" type="ORF">HETSPECPRED_006579</name>
</gene>
<keyword evidence="4" id="KW-1185">Reference proteome</keyword>
<dbReference type="OrthoDB" id="10487557at2759"/>
<sequence length="229" mass="25383">MVNVNGNQVTLALGVVAAIVVVSSLIALFIRELRYKRKHRDEEKMVNAETDNTSIELPARGFSLLRAFSHAGQSRASAKPRDLNRNPSKASSMLQSLSRLTRFRSKRSTATRDLESQITAYQSPSAAPIRDTIQSEASRSHQVQSPQAIYQSRDQHWTRVPLHSPRNFTEITHNVPPPVSPDHSIVSPIGPDSDISGDIATSSTNAWRTNVTFTAAQQYHAYRKVSEAP</sequence>
<evidence type="ECO:0000313" key="4">
    <source>
        <dbReference type="Proteomes" id="UP000664521"/>
    </source>
</evidence>
<evidence type="ECO:0000256" key="1">
    <source>
        <dbReference type="SAM" id="MobiDB-lite"/>
    </source>
</evidence>
<keyword evidence="2" id="KW-1133">Transmembrane helix</keyword>
<evidence type="ECO:0000313" key="3">
    <source>
        <dbReference type="EMBL" id="CAF9927410.1"/>
    </source>
</evidence>
<reference evidence="3" key="1">
    <citation type="submission" date="2021-03" db="EMBL/GenBank/DDBJ databases">
        <authorList>
            <person name="Tagirdzhanova G."/>
        </authorList>
    </citation>
    <scope>NUCLEOTIDE SEQUENCE</scope>
</reference>
<dbReference type="AlphaFoldDB" id="A0A8H3ITP4"/>
<keyword evidence="2" id="KW-0812">Transmembrane</keyword>
<keyword evidence="2" id="KW-0472">Membrane</keyword>